<evidence type="ECO:0000313" key="7">
    <source>
        <dbReference type="EMBL" id="TKC86929.1"/>
    </source>
</evidence>
<dbReference type="OrthoDB" id="9806477at2"/>
<dbReference type="AlphaFoldDB" id="A0A4U1I198"/>
<gene>
    <name evidence="7" type="ORF">FAZ69_20105</name>
</gene>
<dbReference type="InterPro" id="IPR004089">
    <property type="entry name" value="MCPsignal_dom"/>
</dbReference>
<dbReference type="Gene3D" id="1.10.287.950">
    <property type="entry name" value="Methyl-accepting chemotaxis protein"/>
    <property type="match status" value="1"/>
</dbReference>
<dbReference type="GO" id="GO:0005886">
    <property type="term" value="C:plasma membrane"/>
    <property type="evidence" value="ECO:0007669"/>
    <property type="project" value="TreeGrafter"/>
</dbReference>
<comment type="caution">
    <text evidence="7">The sequence shown here is derived from an EMBL/GenBank/DDBJ whole genome shotgun (WGS) entry which is preliminary data.</text>
</comment>
<keyword evidence="8" id="KW-1185">Reference proteome</keyword>
<name>A0A4U1I198_9BURK</name>
<dbReference type="Pfam" id="PF00015">
    <property type="entry name" value="MCPsignal"/>
    <property type="match status" value="1"/>
</dbReference>
<dbReference type="PROSITE" id="PS50111">
    <property type="entry name" value="CHEMOTAXIS_TRANSDUC_2"/>
    <property type="match status" value="1"/>
</dbReference>
<dbReference type="InterPro" id="IPR003660">
    <property type="entry name" value="HAMP_dom"/>
</dbReference>
<dbReference type="EMBL" id="SWJE01000010">
    <property type="protein sequence ID" value="TKC86929.1"/>
    <property type="molecule type" value="Genomic_DNA"/>
</dbReference>
<dbReference type="CDD" id="cd11386">
    <property type="entry name" value="MCP_signal"/>
    <property type="match status" value="1"/>
</dbReference>
<dbReference type="PRINTS" id="PR00260">
    <property type="entry name" value="CHEMTRNSDUCR"/>
</dbReference>
<keyword evidence="4" id="KW-0807">Transducer</keyword>
<evidence type="ECO:0000313" key="8">
    <source>
        <dbReference type="Proteomes" id="UP000305539"/>
    </source>
</evidence>
<dbReference type="SMART" id="SM00283">
    <property type="entry name" value="MA"/>
    <property type="match status" value="1"/>
</dbReference>
<sequence>MNLVKQSLYLCIGVLLGLIGLQGIQSLWQTHSLAAATEEIVRSNAMSANAEKLWVSFLDTEATFRQAIAFTDPDQEDSKVRAFNQQAEQLRQAARLLQDGSAGAASGVADATTSKVEAWLALAARFVRNEPATELPSYHLLDAAHDDLKKQLGELLAQSAERADAAVATSRTLAQRAQWWTAAEMAFAVALGVSLGWLALRSLYRQLGADAAEVARVANAVASGDLSVRIDAARVPGGSVMAATARMQQSLIDTVTNVRAISAGLANGTDDIAVGNGDLSIRTEQQAAAIVRTAATMEELDTAVRHSADQATQASKLAGLASDVAAQGGSVVGDAVQTMRGINESSRRIVDIIGVIDGIAFQTNILALNAAVEAARAGENGRGFAVVAGEVRVLAQRSASAAKEIKELITSSVSRVEEGSSLIERAGHTMDEVQQSIRRVTDVMEQIRQGNVEQSGKMGHVGQEIGQLDTATQQNSALAVETARAAESLREQGHRLVEAVSVFRLPVQA</sequence>
<dbReference type="SUPFAM" id="SSF58104">
    <property type="entry name" value="Methyl-accepting chemotaxis protein (MCP) signaling domain"/>
    <property type="match status" value="1"/>
</dbReference>
<comment type="subcellular location">
    <subcellularLocation>
        <location evidence="1">Membrane</location>
    </subcellularLocation>
</comment>
<dbReference type="InterPro" id="IPR004090">
    <property type="entry name" value="Chemotax_Me-accpt_rcpt"/>
</dbReference>
<feature type="domain" description="Methyl-accepting transducer" evidence="5">
    <location>
        <begin position="261"/>
        <end position="490"/>
    </location>
</feature>
<dbReference type="GO" id="GO:0007165">
    <property type="term" value="P:signal transduction"/>
    <property type="evidence" value="ECO:0007669"/>
    <property type="project" value="UniProtKB-KW"/>
</dbReference>
<accession>A0A4U1I198</accession>
<dbReference type="InterPro" id="IPR051310">
    <property type="entry name" value="MCP_chemotaxis"/>
</dbReference>
<comment type="similarity">
    <text evidence="3">Belongs to the methyl-accepting chemotaxis (MCP) protein family.</text>
</comment>
<reference evidence="7 8" key="1">
    <citation type="submission" date="2019-04" db="EMBL/GenBank/DDBJ databases">
        <title>Trinickia sp. 7GSK02, isolated from subtropical forest soil.</title>
        <authorList>
            <person name="Gao Z.-H."/>
            <person name="Qiu L.-H."/>
        </authorList>
    </citation>
    <scope>NUCLEOTIDE SEQUENCE [LARGE SCALE GENOMIC DNA]</scope>
    <source>
        <strain evidence="7 8">7GSK02</strain>
    </source>
</reference>
<dbReference type="PROSITE" id="PS50885">
    <property type="entry name" value="HAMP"/>
    <property type="match status" value="1"/>
</dbReference>
<dbReference type="PANTHER" id="PTHR43531:SF14">
    <property type="entry name" value="METHYL-ACCEPTING CHEMOTAXIS PROTEIN I-RELATED"/>
    <property type="match status" value="1"/>
</dbReference>
<feature type="domain" description="HAMP" evidence="6">
    <location>
        <begin position="205"/>
        <end position="256"/>
    </location>
</feature>
<proteinExistence type="inferred from homology"/>
<protein>
    <submittedName>
        <fullName evidence="7">Methyl-accepting chemotaxis protein</fullName>
    </submittedName>
</protein>
<evidence type="ECO:0000256" key="2">
    <source>
        <dbReference type="ARBA" id="ARBA00022481"/>
    </source>
</evidence>
<dbReference type="RefSeq" id="WP_136896822.1">
    <property type="nucleotide sequence ID" value="NZ_SWJE01000010.1"/>
</dbReference>
<dbReference type="Proteomes" id="UP000305539">
    <property type="component" value="Unassembled WGS sequence"/>
</dbReference>
<dbReference type="GO" id="GO:0004888">
    <property type="term" value="F:transmembrane signaling receptor activity"/>
    <property type="evidence" value="ECO:0007669"/>
    <property type="project" value="InterPro"/>
</dbReference>
<evidence type="ECO:0000259" key="6">
    <source>
        <dbReference type="PROSITE" id="PS50885"/>
    </source>
</evidence>
<organism evidence="7 8">
    <name type="scientific">Trinickia terrae</name>
    <dbReference type="NCBI Taxonomy" id="2571161"/>
    <lineage>
        <taxon>Bacteria</taxon>
        <taxon>Pseudomonadati</taxon>
        <taxon>Pseudomonadota</taxon>
        <taxon>Betaproteobacteria</taxon>
        <taxon>Burkholderiales</taxon>
        <taxon>Burkholderiaceae</taxon>
        <taxon>Trinickia</taxon>
    </lineage>
</organism>
<evidence type="ECO:0000256" key="3">
    <source>
        <dbReference type="ARBA" id="ARBA00029447"/>
    </source>
</evidence>
<evidence type="ECO:0000256" key="4">
    <source>
        <dbReference type="PROSITE-ProRule" id="PRU00284"/>
    </source>
</evidence>
<dbReference type="GO" id="GO:0006935">
    <property type="term" value="P:chemotaxis"/>
    <property type="evidence" value="ECO:0007669"/>
    <property type="project" value="InterPro"/>
</dbReference>
<evidence type="ECO:0000259" key="5">
    <source>
        <dbReference type="PROSITE" id="PS50111"/>
    </source>
</evidence>
<dbReference type="PANTHER" id="PTHR43531">
    <property type="entry name" value="PROTEIN ICFG"/>
    <property type="match status" value="1"/>
</dbReference>
<keyword evidence="2" id="KW-0488">Methylation</keyword>
<dbReference type="FunFam" id="1.10.287.950:FF:000001">
    <property type="entry name" value="Methyl-accepting chemotaxis sensory transducer"/>
    <property type="match status" value="1"/>
</dbReference>
<evidence type="ECO:0000256" key="1">
    <source>
        <dbReference type="ARBA" id="ARBA00004370"/>
    </source>
</evidence>